<dbReference type="RefSeq" id="WP_313986658.1">
    <property type="nucleotide sequence ID" value="NZ_JASJOS010000017.1"/>
</dbReference>
<dbReference type="AlphaFoldDB" id="A0AAE3UCK1"/>
<dbReference type="Proteomes" id="UP001241110">
    <property type="component" value="Unassembled WGS sequence"/>
</dbReference>
<dbReference type="Pfam" id="PF22352">
    <property type="entry name" value="K319L-like_PKD"/>
    <property type="match status" value="1"/>
</dbReference>
<dbReference type="PANTHER" id="PTHR46182:SF2">
    <property type="entry name" value="FI19480P1"/>
    <property type="match status" value="1"/>
</dbReference>
<proteinExistence type="predicted"/>
<evidence type="ECO:0000313" key="2">
    <source>
        <dbReference type="Proteomes" id="UP001241110"/>
    </source>
</evidence>
<reference evidence="1" key="1">
    <citation type="submission" date="2023-05" db="EMBL/GenBank/DDBJ databases">
        <authorList>
            <person name="Zhang X."/>
        </authorList>
    </citation>
    <scope>NUCLEOTIDE SEQUENCE</scope>
    <source>
        <strain evidence="1">YF14B1</strain>
    </source>
</reference>
<evidence type="ECO:0008006" key="3">
    <source>
        <dbReference type="Google" id="ProtNLM"/>
    </source>
</evidence>
<accession>A0AAE3UCK1</accession>
<dbReference type="InterPro" id="IPR013783">
    <property type="entry name" value="Ig-like_fold"/>
</dbReference>
<dbReference type="Gene3D" id="2.60.40.10">
    <property type="entry name" value="Immunoglobulins"/>
    <property type="match status" value="1"/>
</dbReference>
<dbReference type="SUPFAM" id="SSF49299">
    <property type="entry name" value="PKD domain"/>
    <property type="match status" value="1"/>
</dbReference>
<gene>
    <name evidence="1" type="ORF">QNI16_30545</name>
</gene>
<organism evidence="1 2">
    <name type="scientific">Xanthocytophaga flava</name>
    <dbReference type="NCBI Taxonomy" id="3048013"/>
    <lineage>
        <taxon>Bacteria</taxon>
        <taxon>Pseudomonadati</taxon>
        <taxon>Bacteroidota</taxon>
        <taxon>Cytophagia</taxon>
        <taxon>Cytophagales</taxon>
        <taxon>Rhodocytophagaceae</taxon>
        <taxon>Xanthocytophaga</taxon>
    </lineage>
</organism>
<dbReference type="EMBL" id="JASJOS010000017">
    <property type="protein sequence ID" value="MDJ1484879.1"/>
    <property type="molecule type" value="Genomic_DNA"/>
</dbReference>
<name>A0AAE3UCK1_9BACT</name>
<evidence type="ECO:0000313" key="1">
    <source>
        <dbReference type="EMBL" id="MDJ1484879.1"/>
    </source>
</evidence>
<dbReference type="PANTHER" id="PTHR46182">
    <property type="entry name" value="FI19480P1"/>
    <property type="match status" value="1"/>
</dbReference>
<dbReference type="InterPro" id="IPR035986">
    <property type="entry name" value="PKD_dom_sf"/>
</dbReference>
<comment type="caution">
    <text evidence="1">The sequence shown here is derived from an EMBL/GenBank/DDBJ whole genome shotgun (WGS) entry which is preliminary data.</text>
</comment>
<dbReference type="GO" id="GO:0031410">
    <property type="term" value="C:cytoplasmic vesicle"/>
    <property type="evidence" value="ECO:0007669"/>
    <property type="project" value="TreeGrafter"/>
</dbReference>
<dbReference type="GO" id="GO:0016020">
    <property type="term" value="C:membrane"/>
    <property type="evidence" value="ECO:0007669"/>
    <property type="project" value="TreeGrafter"/>
</dbReference>
<sequence>MKTLHLFEAGKLAVTTVLLFTFFAWSCEKEDRDPSSQSILPTVNAGPDKVITLPEAMVLLTGSVSDSDGTVKAQHWTLVSGPNAPTLQNADSVTLSVSNLIEGAYIFRLTAVDNEALGNSDDVSVIVNPVLTDPTAAKVVKITYSAIDYQTMTYDEEGKIVTYHTQWQFVQNDPSMIKKITYRFHYNEAGLVKQLTTDEAGYPVNYYYKNGVLEKTEELNYRNEVEVRRYYTFEGSRLKEERWETNIAAGDIEKYTIRFDYDTKGNVIRESTFKSAKSGNGEEIHNITEYSDFDDKKNPDNTLMRFPYLPEVKIHMNNPGKKVFKSANGTVISTEVYTYQYGVNGYPSQKKRKIYANGASPELIGVYSYN</sequence>
<dbReference type="InterPro" id="IPR029865">
    <property type="entry name" value="KIAA0319-like"/>
</dbReference>
<protein>
    <recommendedName>
        <fullName evidence="3">YD repeat-containing protein</fullName>
    </recommendedName>
</protein>